<reference evidence="1 2" key="1">
    <citation type="journal article" date="2011" name="Mol. Biol. Evol.">
        <title>Phylogenomic evidence for the presence of a flagellum and cbb3 oxidase in the free-living mitochondrial ancestor.</title>
        <authorList>
            <person name="Sassera D."/>
            <person name="Lo N."/>
            <person name="Epis S."/>
            <person name="D'Auria G."/>
            <person name="Montagna M."/>
            <person name="Comandatore F."/>
            <person name="Horner D."/>
            <person name="Pereto J."/>
            <person name="Luciano A.M."/>
            <person name="Franciosi F."/>
            <person name="Ferri E."/>
            <person name="Crotti E."/>
            <person name="Bazzocchi C."/>
            <person name="Daffonchio D."/>
            <person name="Sacchi L."/>
            <person name="Moya A."/>
            <person name="Latorre A."/>
            <person name="Bandi C."/>
        </authorList>
    </citation>
    <scope>NUCLEOTIDE SEQUENCE [LARGE SCALE GENOMIC DNA]</scope>
    <source>
        <strain evidence="1 2">IricVA</strain>
    </source>
</reference>
<evidence type="ECO:0000313" key="2">
    <source>
        <dbReference type="Proteomes" id="UP000006639"/>
    </source>
</evidence>
<dbReference type="Proteomes" id="UP000006639">
    <property type="component" value="Chromosome"/>
</dbReference>
<organism evidence="1 2">
    <name type="scientific">Midichloria mitochondrii (strain IricVA)</name>
    <dbReference type="NCBI Taxonomy" id="696127"/>
    <lineage>
        <taxon>Bacteria</taxon>
        <taxon>Pseudomonadati</taxon>
        <taxon>Pseudomonadota</taxon>
        <taxon>Alphaproteobacteria</taxon>
        <taxon>Rickettsiales</taxon>
        <taxon>Candidatus Midichloriaceae</taxon>
        <taxon>Candidatus Midichloria</taxon>
    </lineage>
</organism>
<gene>
    <name evidence="1" type="ordered locus">midi_00647</name>
</gene>
<evidence type="ECO:0000313" key="1">
    <source>
        <dbReference type="EMBL" id="AEI88944.1"/>
    </source>
</evidence>
<sequence>MVKDSFPSLLEVFSLNGTNGFAINGIKSGYYTGYSVASAGDINDNGIDDIVIKAV</sequence>
<dbReference type="AlphaFoldDB" id="F7XW95"/>
<dbReference type="KEGG" id="mmn:midi_00647"/>
<dbReference type="InterPro" id="IPR028994">
    <property type="entry name" value="Integrin_alpha_N"/>
</dbReference>
<dbReference type="OrthoDB" id="7167320at2"/>
<dbReference type="EMBL" id="CP002130">
    <property type="protein sequence ID" value="AEI88944.1"/>
    <property type="molecule type" value="Genomic_DNA"/>
</dbReference>
<accession>F7XW95</accession>
<protein>
    <submittedName>
        <fullName evidence="1">Uncharacterized protein</fullName>
    </submittedName>
</protein>
<proteinExistence type="predicted"/>
<dbReference type="HOGENOM" id="CLU_3027291_0_0_5"/>
<dbReference type="SUPFAM" id="SSF69318">
    <property type="entry name" value="Integrin alpha N-terminal domain"/>
    <property type="match status" value="1"/>
</dbReference>
<name>F7XW95_MIDMI</name>
<keyword evidence="2" id="KW-1185">Reference proteome</keyword>
<dbReference type="Gene3D" id="2.130.10.130">
    <property type="entry name" value="Integrin alpha, N-terminal"/>
    <property type="match status" value="1"/>
</dbReference>
<dbReference type="RefSeq" id="WP_013951152.1">
    <property type="nucleotide sequence ID" value="NC_015722.1"/>
</dbReference>